<proteinExistence type="predicted"/>
<dbReference type="CDD" id="cd03426">
    <property type="entry name" value="NUDIX_CoAse_Nudt7"/>
    <property type="match status" value="1"/>
</dbReference>
<comment type="cofactor">
    <cofactor evidence="2">
        <name>Mg(2+)</name>
        <dbReference type="ChEBI" id="CHEBI:18420"/>
    </cofactor>
</comment>
<keyword evidence="4" id="KW-0378">Hydrolase</keyword>
<evidence type="ECO:0000256" key="3">
    <source>
        <dbReference type="ARBA" id="ARBA00022723"/>
    </source>
</evidence>
<evidence type="ECO:0000256" key="4">
    <source>
        <dbReference type="ARBA" id="ARBA00022801"/>
    </source>
</evidence>
<evidence type="ECO:0000256" key="6">
    <source>
        <dbReference type="ARBA" id="ARBA00023211"/>
    </source>
</evidence>
<accession>A0A381W5P2</accession>
<keyword evidence="3" id="KW-0479">Metal-binding</keyword>
<evidence type="ECO:0000256" key="5">
    <source>
        <dbReference type="ARBA" id="ARBA00022842"/>
    </source>
</evidence>
<keyword evidence="5" id="KW-0460">Magnesium</keyword>
<dbReference type="InterPro" id="IPR000086">
    <property type="entry name" value="NUDIX_hydrolase_dom"/>
</dbReference>
<dbReference type="InterPro" id="IPR015797">
    <property type="entry name" value="NUDIX_hydrolase-like_dom_sf"/>
</dbReference>
<dbReference type="Pfam" id="PF00293">
    <property type="entry name" value="NUDIX"/>
    <property type="match status" value="1"/>
</dbReference>
<name>A0A381W5P2_9ZZZZ</name>
<comment type="cofactor">
    <cofactor evidence="1">
        <name>Mn(2+)</name>
        <dbReference type="ChEBI" id="CHEBI:29035"/>
    </cofactor>
</comment>
<dbReference type="SUPFAM" id="SSF55811">
    <property type="entry name" value="Nudix"/>
    <property type="match status" value="1"/>
</dbReference>
<evidence type="ECO:0000313" key="8">
    <source>
        <dbReference type="EMBL" id="SVA47802.1"/>
    </source>
</evidence>
<dbReference type="EMBL" id="UINC01010773">
    <property type="protein sequence ID" value="SVA47802.1"/>
    <property type="molecule type" value="Genomic_DNA"/>
</dbReference>
<dbReference type="GO" id="GO:0010945">
    <property type="term" value="F:coenzyme A diphosphatase activity"/>
    <property type="evidence" value="ECO:0007669"/>
    <property type="project" value="InterPro"/>
</dbReference>
<dbReference type="AlphaFoldDB" id="A0A381W5P2"/>
<organism evidence="8">
    <name type="scientific">marine metagenome</name>
    <dbReference type="NCBI Taxonomy" id="408172"/>
    <lineage>
        <taxon>unclassified sequences</taxon>
        <taxon>metagenomes</taxon>
        <taxon>ecological metagenomes</taxon>
    </lineage>
</organism>
<gene>
    <name evidence="8" type="ORF">METZ01_LOCUS100656</name>
</gene>
<reference evidence="8" key="1">
    <citation type="submission" date="2018-05" db="EMBL/GenBank/DDBJ databases">
        <authorList>
            <person name="Lanie J.A."/>
            <person name="Ng W.-L."/>
            <person name="Kazmierczak K.M."/>
            <person name="Andrzejewski T.M."/>
            <person name="Davidsen T.M."/>
            <person name="Wayne K.J."/>
            <person name="Tettelin H."/>
            <person name="Glass J.I."/>
            <person name="Rusch D."/>
            <person name="Podicherti R."/>
            <person name="Tsui H.-C.T."/>
            <person name="Winkler M.E."/>
        </authorList>
    </citation>
    <scope>NUCLEOTIDE SEQUENCE</scope>
</reference>
<evidence type="ECO:0000256" key="2">
    <source>
        <dbReference type="ARBA" id="ARBA00001946"/>
    </source>
</evidence>
<dbReference type="PANTHER" id="PTHR12992">
    <property type="entry name" value="NUDIX HYDROLASE"/>
    <property type="match status" value="1"/>
</dbReference>
<dbReference type="PANTHER" id="PTHR12992:SF11">
    <property type="entry name" value="MITOCHONDRIAL COENZYME A DIPHOSPHATASE NUDT8"/>
    <property type="match status" value="1"/>
</dbReference>
<evidence type="ECO:0000256" key="1">
    <source>
        <dbReference type="ARBA" id="ARBA00001936"/>
    </source>
</evidence>
<feature type="domain" description="Nudix hydrolase" evidence="7">
    <location>
        <begin position="32"/>
        <end position="167"/>
    </location>
</feature>
<dbReference type="PROSITE" id="PS51462">
    <property type="entry name" value="NUDIX"/>
    <property type="match status" value="1"/>
</dbReference>
<dbReference type="GO" id="GO:0046872">
    <property type="term" value="F:metal ion binding"/>
    <property type="evidence" value="ECO:0007669"/>
    <property type="project" value="UniProtKB-KW"/>
</dbReference>
<evidence type="ECO:0000259" key="7">
    <source>
        <dbReference type="PROSITE" id="PS51462"/>
    </source>
</evidence>
<protein>
    <recommendedName>
        <fullName evidence="7">Nudix hydrolase domain-containing protein</fullName>
    </recommendedName>
</protein>
<sequence length="190" mass="21451">MNCEWFAVDLISLKTKMEKYHPVVRGPVEWSPRTASVMVVLYVANENIFVLMTLRSKHLKIHPGEMSFPGGRYEDGDGDLLSTALRETKEEIGLELDDVLINATLPVVTTLTGYEVTPYVAILQTLPRIGELSDEVESIFEIPLIELLSTKQRNLSGKARESKYVYWYGANCVWGASAKILREIECLRSL</sequence>
<keyword evidence="6" id="KW-0464">Manganese</keyword>
<dbReference type="InterPro" id="IPR045121">
    <property type="entry name" value="CoAse"/>
</dbReference>
<dbReference type="Gene3D" id="3.90.79.10">
    <property type="entry name" value="Nucleoside Triphosphate Pyrophosphohydrolase"/>
    <property type="match status" value="1"/>
</dbReference>